<feature type="region of interest" description="Disordered" evidence="5">
    <location>
        <begin position="1"/>
        <end position="23"/>
    </location>
</feature>
<keyword evidence="2 4" id="KW-0238">DNA-binding</keyword>
<dbReference type="SUPFAM" id="SSF46689">
    <property type="entry name" value="Homeodomain-like"/>
    <property type="match status" value="1"/>
</dbReference>
<evidence type="ECO:0000313" key="7">
    <source>
        <dbReference type="EMBL" id="SDX30586.1"/>
    </source>
</evidence>
<dbReference type="OrthoDB" id="7056813at2"/>
<evidence type="ECO:0000256" key="1">
    <source>
        <dbReference type="ARBA" id="ARBA00023015"/>
    </source>
</evidence>
<dbReference type="InterPro" id="IPR050109">
    <property type="entry name" value="HTH-type_TetR-like_transc_reg"/>
</dbReference>
<dbReference type="Pfam" id="PF13305">
    <property type="entry name" value="TetR_C_33"/>
    <property type="match status" value="1"/>
</dbReference>
<evidence type="ECO:0000256" key="3">
    <source>
        <dbReference type="ARBA" id="ARBA00023163"/>
    </source>
</evidence>
<feature type="compositionally biased region" description="Basic and acidic residues" evidence="5">
    <location>
        <begin position="1"/>
        <end position="19"/>
    </location>
</feature>
<evidence type="ECO:0000313" key="8">
    <source>
        <dbReference type="Proteomes" id="UP000199118"/>
    </source>
</evidence>
<dbReference type="InterPro" id="IPR025996">
    <property type="entry name" value="MT1864/Rv1816-like_C"/>
</dbReference>
<dbReference type="InterPro" id="IPR009057">
    <property type="entry name" value="Homeodomain-like_sf"/>
</dbReference>
<keyword evidence="1" id="KW-0805">Transcription regulation</keyword>
<proteinExistence type="predicted"/>
<feature type="domain" description="HTH tetR-type" evidence="6">
    <location>
        <begin position="27"/>
        <end position="87"/>
    </location>
</feature>
<dbReference type="AlphaFoldDB" id="A0A1H3ALM8"/>
<dbReference type="InterPro" id="IPR001647">
    <property type="entry name" value="HTH_TetR"/>
</dbReference>
<dbReference type="GO" id="GO:0000976">
    <property type="term" value="F:transcription cis-regulatory region binding"/>
    <property type="evidence" value="ECO:0007669"/>
    <property type="project" value="TreeGrafter"/>
</dbReference>
<dbReference type="RefSeq" id="WP_092682546.1">
    <property type="nucleotide sequence ID" value="NZ_FNMZ01000004.1"/>
</dbReference>
<reference evidence="7 8" key="1">
    <citation type="submission" date="2016-10" db="EMBL/GenBank/DDBJ databases">
        <authorList>
            <person name="de Groot N.N."/>
        </authorList>
    </citation>
    <scope>NUCLEOTIDE SEQUENCE [LARGE SCALE GENOMIC DNA]</scope>
    <source>
        <strain evidence="7 8">DSM 17890</strain>
    </source>
</reference>
<dbReference type="PANTHER" id="PTHR30055:SF220">
    <property type="entry name" value="TETR-FAMILY REGULATORY PROTEIN"/>
    <property type="match status" value="1"/>
</dbReference>
<keyword evidence="3" id="KW-0804">Transcription</keyword>
<sequence>MSDAGEERGNGRGGEEGGRARRGYHHGNLREALVEAALPLIAERGPQGFTLAEVAREAGVSGAAPYRHFKGREDLIAEMARRGFDLFADLLERAWNGGEPSPISAFEKMSRAYLHFARAEPGMYIAMFESGVTVGADPALLAASDRAMEVMRRASEALVMRLPPEKRPPVQMMSYHIWALSHGVVELFARDSAGRKASISAEDLLESGAMVYLRGLGLIPGAD</sequence>
<evidence type="ECO:0000256" key="5">
    <source>
        <dbReference type="SAM" id="MobiDB-lite"/>
    </source>
</evidence>
<accession>A0A1H3ALM8</accession>
<keyword evidence="8" id="KW-1185">Reference proteome</keyword>
<dbReference type="SUPFAM" id="SSF48498">
    <property type="entry name" value="Tetracyclin repressor-like, C-terminal domain"/>
    <property type="match status" value="1"/>
</dbReference>
<dbReference type="Proteomes" id="UP000199118">
    <property type="component" value="Unassembled WGS sequence"/>
</dbReference>
<gene>
    <name evidence="7" type="ORF">SAMN05444336_104241</name>
</gene>
<dbReference type="Gene3D" id="1.10.357.10">
    <property type="entry name" value="Tetracycline Repressor, domain 2"/>
    <property type="match status" value="1"/>
</dbReference>
<dbReference type="InterPro" id="IPR036271">
    <property type="entry name" value="Tet_transcr_reg_TetR-rel_C_sf"/>
</dbReference>
<feature type="DNA-binding region" description="H-T-H motif" evidence="4">
    <location>
        <begin position="50"/>
        <end position="69"/>
    </location>
</feature>
<evidence type="ECO:0000259" key="6">
    <source>
        <dbReference type="PROSITE" id="PS50977"/>
    </source>
</evidence>
<evidence type="ECO:0000256" key="2">
    <source>
        <dbReference type="ARBA" id="ARBA00023125"/>
    </source>
</evidence>
<dbReference type="PRINTS" id="PR00455">
    <property type="entry name" value="HTHTETR"/>
</dbReference>
<evidence type="ECO:0000256" key="4">
    <source>
        <dbReference type="PROSITE-ProRule" id="PRU00335"/>
    </source>
</evidence>
<dbReference type="PANTHER" id="PTHR30055">
    <property type="entry name" value="HTH-TYPE TRANSCRIPTIONAL REGULATOR RUTR"/>
    <property type="match status" value="1"/>
</dbReference>
<dbReference type="Pfam" id="PF00440">
    <property type="entry name" value="TetR_N"/>
    <property type="match status" value="1"/>
</dbReference>
<dbReference type="PROSITE" id="PS50977">
    <property type="entry name" value="HTH_TETR_2"/>
    <property type="match status" value="1"/>
</dbReference>
<dbReference type="STRING" id="356660.SAMN05444336_104241"/>
<protein>
    <submittedName>
        <fullName evidence="7">Transcriptional regulator, TetR family</fullName>
    </submittedName>
</protein>
<organism evidence="7 8">
    <name type="scientific">Albimonas donghaensis</name>
    <dbReference type="NCBI Taxonomy" id="356660"/>
    <lineage>
        <taxon>Bacteria</taxon>
        <taxon>Pseudomonadati</taxon>
        <taxon>Pseudomonadota</taxon>
        <taxon>Alphaproteobacteria</taxon>
        <taxon>Rhodobacterales</taxon>
        <taxon>Paracoccaceae</taxon>
        <taxon>Albimonas</taxon>
    </lineage>
</organism>
<dbReference type="EMBL" id="FNMZ01000004">
    <property type="protein sequence ID" value="SDX30586.1"/>
    <property type="molecule type" value="Genomic_DNA"/>
</dbReference>
<name>A0A1H3ALM8_9RHOB</name>
<dbReference type="GO" id="GO:0003700">
    <property type="term" value="F:DNA-binding transcription factor activity"/>
    <property type="evidence" value="ECO:0007669"/>
    <property type="project" value="TreeGrafter"/>
</dbReference>